<evidence type="ECO:0000256" key="1">
    <source>
        <dbReference type="SAM" id="Phobius"/>
    </source>
</evidence>
<evidence type="ECO:0000313" key="3">
    <source>
        <dbReference type="EMBL" id="AWM12805.1"/>
    </source>
</evidence>
<dbReference type="Pfam" id="PF00892">
    <property type="entry name" value="EamA"/>
    <property type="match status" value="2"/>
</dbReference>
<proteinExistence type="predicted"/>
<dbReference type="PANTHER" id="PTHR22911:SF79">
    <property type="entry name" value="MOBA-LIKE NTP TRANSFERASE DOMAIN-CONTAINING PROTEIN"/>
    <property type="match status" value="1"/>
</dbReference>
<feature type="transmembrane region" description="Helical" evidence="1">
    <location>
        <begin position="66"/>
        <end position="83"/>
    </location>
</feature>
<keyword evidence="1" id="KW-1133">Transmembrane helix</keyword>
<dbReference type="RefSeq" id="WP_109568214.1">
    <property type="nucleotide sequence ID" value="NZ_CP029463.1"/>
</dbReference>
<feature type="transmembrane region" description="Helical" evidence="1">
    <location>
        <begin position="211"/>
        <end position="231"/>
    </location>
</feature>
<dbReference type="AlphaFoldDB" id="A0A2U8QSH9"/>
<reference evidence="3 4" key="1">
    <citation type="submission" date="2018-05" db="EMBL/GenBank/DDBJ databases">
        <title>Flavobacterium sp. MEBiC07310.</title>
        <authorList>
            <person name="Baek K."/>
        </authorList>
    </citation>
    <scope>NUCLEOTIDE SEQUENCE [LARGE SCALE GENOMIC DNA]</scope>
    <source>
        <strain evidence="3 4">MEBiC07310</strain>
    </source>
</reference>
<dbReference type="Proteomes" id="UP000245429">
    <property type="component" value="Chromosome"/>
</dbReference>
<dbReference type="InterPro" id="IPR000620">
    <property type="entry name" value="EamA_dom"/>
</dbReference>
<feature type="transmembrane region" description="Helical" evidence="1">
    <location>
        <begin position="12"/>
        <end position="31"/>
    </location>
</feature>
<feature type="transmembrane region" description="Helical" evidence="1">
    <location>
        <begin position="184"/>
        <end position="205"/>
    </location>
</feature>
<dbReference type="PANTHER" id="PTHR22911">
    <property type="entry name" value="ACYL-MALONYL CONDENSING ENZYME-RELATED"/>
    <property type="match status" value="1"/>
</dbReference>
<gene>
    <name evidence="3" type="ORF">DI487_02240</name>
</gene>
<keyword evidence="1" id="KW-0812">Transmembrane</keyword>
<dbReference type="SUPFAM" id="SSF103481">
    <property type="entry name" value="Multidrug resistance efflux transporter EmrE"/>
    <property type="match status" value="2"/>
</dbReference>
<feature type="transmembrane region" description="Helical" evidence="1">
    <location>
        <begin position="37"/>
        <end position="54"/>
    </location>
</feature>
<name>A0A2U8QSH9_9FLAO</name>
<feature type="transmembrane region" description="Helical" evidence="1">
    <location>
        <begin position="118"/>
        <end position="137"/>
    </location>
</feature>
<keyword evidence="1" id="KW-0472">Membrane</keyword>
<dbReference type="GO" id="GO:0016020">
    <property type="term" value="C:membrane"/>
    <property type="evidence" value="ECO:0007669"/>
    <property type="project" value="InterPro"/>
</dbReference>
<dbReference type="KEGG" id="fse:DI487_02240"/>
<feature type="domain" description="EamA" evidence="2">
    <location>
        <begin position="10"/>
        <end position="137"/>
    </location>
</feature>
<keyword evidence="4" id="KW-1185">Reference proteome</keyword>
<feature type="transmembrane region" description="Helical" evidence="1">
    <location>
        <begin position="269"/>
        <end position="286"/>
    </location>
</feature>
<organism evidence="3 4">
    <name type="scientific">Flavobacterium sediminis</name>
    <dbReference type="NCBI Taxonomy" id="2201181"/>
    <lineage>
        <taxon>Bacteria</taxon>
        <taxon>Pseudomonadati</taxon>
        <taxon>Bacteroidota</taxon>
        <taxon>Flavobacteriia</taxon>
        <taxon>Flavobacteriales</taxon>
        <taxon>Flavobacteriaceae</taxon>
        <taxon>Flavobacterium</taxon>
    </lineage>
</organism>
<dbReference type="OrthoDB" id="9150437at2"/>
<protein>
    <submittedName>
        <fullName evidence="3">EamA family transporter</fullName>
    </submittedName>
</protein>
<evidence type="ECO:0000313" key="4">
    <source>
        <dbReference type="Proteomes" id="UP000245429"/>
    </source>
</evidence>
<dbReference type="InterPro" id="IPR037185">
    <property type="entry name" value="EmrE-like"/>
</dbReference>
<feature type="transmembrane region" description="Helical" evidence="1">
    <location>
        <begin position="143"/>
        <end position="163"/>
    </location>
</feature>
<feature type="domain" description="EamA" evidence="2">
    <location>
        <begin position="145"/>
        <end position="283"/>
    </location>
</feature>
<dbReference type="EMBL" id="CP029463">
    <property type="protein sequence ID" value="AWM12805.1"/>
    <property type="molecule type" value="Genomic_DNA"/>
</dbReference>
<accession>A0A2U8QSH9</accession>
<feature type="transmembrane region" description="Helical" evidence="1">
    <location>
        <begin position="89"/>
        <end position="109"/>
    </location>
</feature>
<evidence type="ECO:0000259" key="2">
    <source>
        <dbReference type="Pfam" id="PF00892"/>
    </source>
</evidence>
<sequence length="300" mass="33645">MQNDNFKSYLHLHLIVFIWGFTAVLGALISLEALPLVWWRMAIATAIILLFIFWKKIPLALTKRAVFFMVLAGLVIALHWLTFFKAIKVSNVSVTLACLSTGAFFTSFLEPLLYGKKIVWYEVLFGLIVILGLYIIFNVEGDYVLGIILALTSAFLSALFSVINGKFAKEYHPATISFYELSGGVLFLSIYLLFTSGFTTAFFRLSLPDLGWLFVLASVCTAYAFIASVAVMKHLSPYTVMLTINLEPIYGIILAVIVFQEKEKMNPSFYVGALIILSTVILNAVVKNYQKKQKLKNNLN</sequence>
<feature type="transmembrane region" description="Helical" evidence="1">
    <location>
        <begin position="238"/>
        <end position="257"/>
    </location>
</feature>